<keyword evidence="3" id="KW-0732">Signal</keyword>
<evidence type="ECO:0000259" key="4">
    <source>
        <dbReference type="PROSITE" id="PS00497"/>
    </source>
</evidence>
<accession>A0AAN7B366</accession>
<organism evidence="5 6">
    <name type="scientific">Rhypophila decipiens</name>
    <dbReference type="NCBI Taxonomy" id="261697"/>
    <lineage>
        <taxon>Eukaryota</taxon>
        <taxon>Fungi</taxon>
        <taxon>Dikarya</taxon>
        <taxon>Ascomycota</taxon>
        <taxon>Pezizomycotina</taxon>
        <taxon>Sordariomycetes</taxon>
        <taxon>Sordariomycetidae</taxon>
        <taxon>Sordariales</taxon>
        <taxon>Naviculisporaceae</taxon>
        <taxon>Rhypophila</taxon>
    </lineage>
</organism>
<dbReference type="PANTHER" id="PTHR11474:SF126">
    <property type="entry name" value="TYROSINASE-LIKE PROTEIN TYR-1-RELATED"/>
    <property type="match status" value="1"/>
</dbReference>
<feature type="signal peptide" evidence="3">
    <location>
        <begin position="1"/>
        <end position="26"/>
    </location>
</feature>
<keyword evidence="6" id="KW-1185">Reference proteome</keyword>
<proteinExistence type="predicted"/>
<sequence>MTAKSGTRSWLIFTLLLFWSAAIGEARPPKPQPKSPQPIVRKEWRTLTNPQKKAYIKAVKCILAKPSLNSGEPFNTTATGVISRYDDLVYTHIQQTYSIHYVGHFLAWHRLFTATYERMLRDECGYKGAQPYWDWTLDTPASQWTQSPVFDPVTGFGGNGPYVAGDPDSPFAVPGRTGGGCVQDGPFAGINDLVHLGPGESYSYNPQCLKRDFSPYFAGRYLGINQTLLTLSQSDFGWFNRFVEGGPSFEASGVHGGGHYGVGGTLGQMGDLFVSPADPIFHLHHANLDRLWWSWQKLDLAARLTDISGPLFLMDYSNASGGNATLATPLTVGVSGQDVTVGDVMDITRCGTAGALCYDYDNLYTL</sequence>
<dbReference type="InterPro" id="IPR050316">
    <property type="entry name" value="Tyrosinase/Hemocyanin"/>
</dbReference>
<dbReference type="SUPFAM" id="SSF48056">
    <property type="entry name" value="Di-copper centre-containing domain"/>
    <property type="match status" value="1"/>
</dbReference>
<reference evidence="5" key="1">
    <citation type="journal article" date="2023" name="Mol. Phylogenet. Evol.">
        <title>Genome-scale phylogeny and comparative genomics of the fungal order Sordariales.</title>
        <authorList>
            <person name="Hensen N."/>
            <person name="Bonometti L."/>
            <person name="Westerberg I."/>
            <person name="Brannstrom I.O."/>
            <person name="Guillou S."/>
            <person name="Cros-Aarteil S."/>
            <person name="Calhoun S."/>
            <person name="Haridas S."/>
            <person name="Kuo A."/>
            <person name="Mondo S."/>
            <person name="Pangilinan J."/>
            <person name="Riley R."/>
            <person name="LaButti K."/>
            <person name="Andreopoulos B."/>
            <person name="Lipzen A."/>
            <person name="Chen C."/>
            <person name="Yan M."/>
            <person name="Daum C."/>
            <person name="Ng V."/>
            <person name="Clum A."/>
            <person name="Steindorff A."/>
            <person name="Ohm R.A."/>
            <person name="Martin F."/>
            <person name="Silar P."/>
            <person name="Natvig D.O."/>
            <person name="Lalanne C."/>
            <person name="Gautier V."/>
            <person name="Ament-Velasquez S.L."/>
            <person name="Kruys A."/>
            <person name="Hutchinson M.I."/>
            <person name="Powell A.J."/>
            <person name="Barry K."/>
            <person name="Miller A.N."/>
            <person name="Grigoriev I.V."/>
            <person name="Debuchy R."/>
            <person name="Gladieux P."/>
            <person name="Hiltunen Thoren M."/>
            <person name="Johannesson H."/>
        </authorList>
    </citation>
    <scope>NUCLEOTIDE SEQUENCE</scope>
    <source>
        <strain evidence="5">PSN293</strain>
    </source>
</reference>
<evidence type="ECO:0000313" key="6">
    <source>
        <dbReference type="Proteomes" id="UP001301769"/>
    </source>
</evidence>
<dbReference type="PANTHER" id="PTHR11474">
    <property type="entry name" value="TYROSINASE FAMILY MEMBER"/>
    <property type="match status" value="1"/>
</dbReference>
<dbReference type="PRINTS" id="PR00092">
    <property type="entry name" value="TYROSINASE"/>
</dbReference>
<dbReference type="AlphaFoldDB" id="A0AAN7B366"/>
<name>A0AAN7B366_9PEZI</name>
<evidence type="ECO:0000313" key="5">
    <source>
        <dbReference type="EMBL" id="KAK4206575.1"/>
    </source>
</evidence>
<reference evidence="5" key="2">
    <citation type="submission" date="2023-05" db="EMBL/GenBank/DDBJ databases">
        <authorList>
            <consortium name="Lawrence Berkeley National Laboratory"/>
            <person name="Steindorff A."/>
            <person name="Hensen N."/>
            <person name="Bonometti L."/>
            <person name="Westerberg I."/>
            <person name="Brannstrom I.O."/>
            <person name="Guillou S."/>
            <person name="Cros-Aarteil S."/>
            <person name="Calhoun S."/>
            <person name="Haridas S."/>
            <person name="Kuo A."/>
            <person name="Mondo S."/>
            <person name="Pangilinan J."/>
            <person name="Riley R."/>
            <person name="Labutti K."/>
            <person name="Andreopoulos B."/>
            <person name="Lipzen A."/>
            <person name="Chen C."/>
            <person name="Yanf M."/>
            <person name="Daum C."/>
            <person name="Ng V."/>
            <person name="Clum A."/>
            <person name="Ohm R."/>
            <person name="Martin F."/>
            <person name="Silar P."/>
            <person name="Natvig D."/>
            <person name="Lalanne C."/>
            <person name="Gautier V."/>
            <person name="Ament-Velasquez S.L."/>
            <person name="Kruys A."/>
            <person name="Hutchinson M.I."/>
            <person name="Powell A.J."/>
            <person name="Barry K."/>
            <person name="Miller A.N."/>
            <person name="Grigoriev I.V."/>
            <person name="Debuchy R."/>
            <person name="Gladieux P."/>
            <person name="Thoren M.H."/>
            <person name="Johannesson H."/>
        </authorList>
    </citation>
    <scope>NUCLEOTIDE SEQUENCE</scope>
    <source>
        <strain evidence="5">PSN293</strain>
    </source>
</reference>
<dbReference type="Pfam" id="PF00264">
    <property type="entry name" value="Tyrosinase"/>
    <property type="match status" value="1"/>
</dbReference>
<dbReference type="Gene3D" id="1.10.1280.10">
    <property type="entry name" value="Di-copper center containing domain from catechol oxidase"/>
    <property type="match status" value="1"/>
</dbReference>
<keyword evidence="2" id="KW-0186">Copper</keyword>
<keyword evidence="1" id="KW-0479">Metal-binding</keyword>
<dbReference type="PROSITE" id="PS00497">
    <property type="entry name" value="TYROSINASE_1"/>
    <property type="match status" value="1"/>
</dbReference>
<gene>
    <name evidence="5" type="ORF">QBC37DRAFT_356711</name>
</gene>
<dbReference type="Proteomes" id="UP001301769">
    <property type="component" value="Unassembled WGS sequence"/>
</dbReference>
<dbReference type="GO" id="GO:0016491">
    <property type="term" value="F:oxidoreductase activity"/>
    <property type="evidence" value="ECO:0007669"/>
    <property type="project" value="InterPro"/>
</dbReference>
<feature type="domain" description="Tyrosinase copper-binding" evidence="4">
    <location>
        <begin position="100"/>
        <end position="117"/>
    </location>
</feature>
<dbReference type="InterPro" id="IPR008922">
    <property type="entry name" value="Di-copper_centre_dom_sf"/>
</dbReference>
<dbReference type="EMBL" id="MU858383">
    <property type="protein sequence ID" value="KAK4206575.1"/>
    <property type="molecule type" value="Genomic_DNA"/>
</dbReference>
<dbReference type="InterPro" id="IPR002227">
    <property type="entry name" value="Tyrosinase_Cu-bd"/>
</dbReference>
<feature type="chain" id="PRO_5042827603" evidence="3">
    <location>
        <begin position="27"/>
        <end position="366"/>
    </location>
</feature>
<evidence type="ECO:0000256" key="3">
    <source>
        <dbReference type="SAM" id="SignalP"/>
    </source>
</evidence>
<dbReference type="GO" id="GO:0046872">
    <property type="term" value="F:metal ion binding"/>
    <property type="evidence" value="ECO:0007669"/>
    <property type="project" value="UniProtKB-KW"/>
</dbReference>
<evidence type="ECO:0000256" key="1">
    <source>
        <dbReference type="ARBA" id="ARBA00022723"/>
    </source>
</evidence>
<comment type="caution">
    <text evidence="5">The sequence shown here is derived from an EMBL/GenBank/DDBJ whole genome shotgun (WGS) entry which is preliminary data.</text>
</comment>
<protein>
    <submittedName>
        <fullName evidence="5">Tyrosinase</fullName>
    </submittedName>
</protein>
<evidence type="ECO:0000256" key="2">
    <source>
        <dbReference type="ARBA" id="ARBA00023008"/>
    </source>
</evidence>